<dbReference type="EMBL" id="JANPWB010000003">
    <property type="protein sequence ID" value="KAJ1197938.1"/>
    <property type="molecule type" value="Genomic_DNA"/>
</dbReference>
<accession>A0AAV7V9E9</accession>
<evidence type="ECO:0000313" key="2">
    <source>
        <dbReference type="Proteomes" id="UP001066276"/>
    </source>
</evidence>
<dbReference type="Proteomes" id="UP001066276">
    <property type="component" value="Chromosome 2_1"/>
</dbReference>
<gene>
    <name evidence="1" type="ORF">NDU88_001782</name>
</gene>
<comment type="caution">
    <text evidence="1">The sequence shown here is derived from an EMBL/GenBank/DDBJ whole genome shotgun (WGS) entry which is preliminary data.</text>
</comment>
<protein>
    <submittedName>
        <fullName evidence="1">Uncharacterized protein</fullName>
    </submittedName>
</protein>
<name>A0AAV7V9E9_PLEWA</name>
<sequence>MLPDSDAIGRVCTLAYKQPFHAAPASTGARQSAGLQFDRGKEKVELLTDAAGRKGFVAVLGTPLTAARRSASWQEGGITKITRVLEFFPIANRQITLLSINHEVFQALNLGAARCHRGVSLPRHLTGCQLKDNIEVKARHILRYDNSAADALSRFQWQRFRELAPHVYLCMTQVPQQLWKLVEEP</sequence>
<organism evidence="1 2">
    <name type="scientific">Pleurodeles waltl</name>
    <name type="common">Iberian ribbed newt</name>
    <dbReference type="NCBI Taxonomy" id="8319"/>
    <lineage>
        <taxon>Eukaryota</taxon>
        <taxon>Metazoa</taxon>
        <taxon>Chordata</taxon>
        <taxon>Craniata</taxon>
        <taxon>Vertebrata</taxon>
        <taxon>Euteleostomi</taxon>
        <taxon>Amphibia</taxon>
        <taxon>Batrachia</taxon>
        <taxon>Caudata</taxon>
        <taxon>Salamandroidea</taxon>
        <taxon>Salamandridae</taxon>
        <taxon>Pleurodelinae</taxon>
        <taxon>Pleurodeles</taxon>
    </lineage>
</organism>
<reference evidence="1" key="1">
    <citation type="journal article" date="2022" name="bioRxiv">
        <title>Sequencing and chromosome-scale assembly of the giantPleurodeles waltlgenome.</title>
        <authorList>
            <person name="Brown T."/>
            <person name="Elewa A."/>
            <person name="Iarovenko S."/>
            <person name="Subramanian E."/>
            <person name="Araus A.J."/>
            <person name="Petzold A."/>
            <person name="Susuki M."/>
            <person name="Suzuki K.-i.T."/>
            <person name="Hayashi T."/>
            <person name="Toyoda A."/>
            <person name="Oliveira C."/>
            <person name="Osipova E."/>
            <person name="Leigh N.D."/>
            <person name="Simon A."/>
            <person name="Yun M.H."/>
        </authorList>
    </citation>
    <scope>NUCLEOTIDE SEQUENCE</scope>
    <source>
        <strain evidence="1">20211129_DDA</strain>
        <tissue evidence="1">Liver</tissue>
    </source>
</reference>
<keyword evidence="2" id="KW-1185">Reference proteome</keyword>
<dbReference type="AlphaFoldDB" id="A0AAV7V9E9"/>
<evidence type="ECO:0000313" key="1">
    <source>
        <dbReference type="EMBL" id="KAJ1197938.1"/>
    </source>
</evidence>
<proteinExistence type="predicted"/>